<reference evidence="3 4" key="1">
    <citation type="submission" date="2017-11" db="EMBL/GenBank/DDBJ databases">
        <title>Genomic Encyclopedia of Archaeal and Bacterial Type Strains, Phase II (KMG-II): From Individual Species to Whole Genera.</title>
        <authorList>
            <person name="Goeker M."/>
        </authorList>
    </citation>
    <scope>NUCLEOTIDE SEQUENCE [LARGE SCALE GENOMIC DNA]</scope>
    <source>
        <strain evidence="3 4">DSM 27763</strain>
    </source>
</reference>
<proteinExistence type="predicted"/>
<feature type="transmembrane region" description="Helical" evidence="2">
    <location>
        <begin position="39"/>
        <end position="56"/>
    </location>
</feature>
<feature type="compositionally biased region" description="Pro residues" evidence="1">
    <location>
        <begin position="77"/>
        <end position="86"/>
    </location>
</feature>
<name>A0A2M9B6K0_9ACTN</name>
<keyword evidence="2" id="KW-0472">Membrane</keyword>
<organism evidence="3 4">
    <name type="scientific">Mumia flava</name>
    <dbReference type="NCBI Taxonomy" id="1348852"/>
    <lineage>
        <taxon>Bacteria</taxon>
        <taxon>Bacillati</taxon>
        <taxon>Actinomycetota</taxon>
        <taxon>Actinomycetes</taxon>
        <taxon>Propionibacteriales</taxon>
        <taxon>Nocardioidaceae</taxon>
        <taxon>Mumia</taxon>
    </lineage>
</organism>
<dbReference type="InterPro" id="IPR021449">
    <property type="entry name" value="DUF3099"/>
</dbReference>
<gene>
    <name evidence="3" type="ORF">CLV56_3048</name>
</gene>
<feature type="compositionally biased region" description="Basic and acidic residues" evidence="1">
    <location>
        <begin position="62"/>
        <end position="71"/>
    </location>
</feature>
<evidence type="ECO:0008006" key="5">
    <source>
        <dbReference type="Google" id="ProtNLM"/>
    </source>
</evidence>
<sequence length="95" mass="10507">MAEGRSEELRRRRQRYLVSMLIRTVCFVLAVVTTGPARWLFILGALVLPYVAVVFANTARRKPENDSDVLHPEPIGALPPPPPGESSPPSARDDD</sequence>
<feature type="region of interest" description="Disordered" evidence="1">
    <location>
        <begin position="62"/>
        <end position="95"/>
    </location>
</feature>
<protein>
    <recommendedName>
        <fullName evidence="5">DUF3099 family protein</fullName>
    </recommendedName>
</protein>
<dbReference type="AlphaFoldDB" id="A0A2M9B6K0"/>
<keyword evidence="2" id="KW-0812">Transmembrane</keyword>
<keyword evidence="2" id="KW-1133">Transmembrane helix</keyword>
<evidence type="ECO:0000313" key="4">
    <source>
        <dbReference type="Proteomes" id="UP000230842"/>
    </source>
</evidence>
<evidence type="ECO:0000256" key="2">
    <source>
        <dbReference type="SAM" id="Phobius"/>
    </source>
</evidence>
<dbReference type="Pfam" id="PF11298">
    <property type="entry name" value="DUF3099"/>
    <property type="match status" value="1"/>
</dbReference>
<evidence type="ECO:0000313" key="3">
    <source>
        <dbReference type="EMBL" id="PJJ53558.1"/>
    </source>
</evidence>
<accession>A0A2M9B6K0</accession>
<dbReference type="Proteomes" id="UP000230842">
    <property type="component" value="Unassembled WGS sequence"/>
</dbReference>
<comment type="caution">
    <text evidence="3">The sequence shown here is derived from an EMBL/GenBank/DDBJ whole genome shotgun (WGS) entry which is preliminary data.</text>
</comment>
<keyword evidence="4" id="KW-1185">Reference proteome</keyword>
<dbReference type="EMBL" id="PGEZ01000002">
    <property type="protein sequence ID" value="PJJ53558.1"/>
    <property type="molecule type" value="Genomic_DNA"/>
</dbReference>
<evidence type="ECO:0000256" key="1">
    <source>
        <dbReference type="SAM" id="MobiDB-lite"/>
    </source>
</evidence>
<feature type="transmembrane region" description="Helical" evidence="2">
    <location>
        <begin position="16"/>
        <end position="33"/>
    </location>
</feature>